<proteinExistence type="inferred from homology"/>
<dbReference type="PANTHER" id="PTHR35863">
    <property type="entry name" value="COBALT-PRECORRIN-5B C(1)-METHYLTRANSFERASE"/>
    <property type="match status" value="1"/>
</dbReference>
<evidence type="ECO:0000256" key="4">
    <source>
        <dbReference type="ARBA" id="ARBA00022691"/>
    </source>
</evidence>
<dbReference type="NCBIfam" id="TIGR00312">
    <property type="entry name" value="cbiD"/>
    <property type="match status" value="1"/>
</dbReference>
<reference evidence="6 7" key="1">
    <citation type="submission" date="2019-03" db="EMBL/GenBank/DDBJ databases">
        <title>Genomic Encyclopedia of Type Strains, Phase IV (KMG-IV): sequencing the most valuable type-strain genomes for metagenomic binning, comparative biology and taxonomic classification.</title>
        <authorList>
            <person name="Goeker M."/>
        </authorList>
    </citation>
    <scope>NUCLEOTIDE SEQUENCE [LARGE SCALE GENOMIC DNA]</scope>
    <source>
        <strain evidence="6 7">DSM 24629</strain>
    </source>
</reference>
<dbReference type="InterPro" id="IPR002748">
    <property type="entry name" value="CbiD"/>
</dbReference>
<dbReference type="EMBL" id="SMAL01000008">
    <property type="protein sequence ID" value="TCT13798.1"/>
    <property type="molecule type" value="Genomic_DNA"/>
</dbReference>
<keyword evidence="1 5" id="KW-0169">Cobalamin biosynthesis</keyword>
<comment type="similarity">
    <text evidence="5">Belongs to the CbiD family.</text>
</comment>
<dbReference type="GO" id="GO:0032259">
    <property type="term" value="P:methylation"/>
    <property type="evidence" value="ECO:0007669"/>
    <property type="project" value="UniProtKB-KW"/>
</dbReference>
<dbReference type="UniPathway" id="UPA00148">
    <property type="reaction ID" value="UER00227"/>
</dbReference>
<dbReference type="GO" id="GO:0019251">
    <property type="term" value="P:anaerobic cobalamin biosynthetic process"/>
    <property type="evidence" value="ECO:0007669"/>
    <property type="project" value="UniProtKB-UniRule"/>
</dbReference>
<comment type="function">
    <text evidence="5">Catalyzes the methylation of C-1 in cobalt-precorrin-5B to form cobalt-precorrin-6A.</text>
</comment>
<keyword evidence="3 5" id="KW-0808">Transferase</keyword>
<dbReference type="GO" id="GO:0043780">
    <property type="term" value="F:cobalt-precorrin-5B C1-methyltransferase activity"/>
    <property type="evidence" value="ECO:0007669"/>
    <property type="project" value="RHEA"/>
</dbReference>
<dbReference type="Gene3D" id="3.30.2110.10">
    <property type="entry name" value="CbiD-like"/>
    <property type="match status" value="1"/>
</dbReference>
<dbReference type="SUPFAM" id="SSF111342">
    <property type="entry name" value="CbiD-like"/>
    <property type="match status" value="1"/>
</dbReference>
<comment type="catalytic activity">
    <reaction evidence="5">
        <text>Co-precorrin-5B + S-adenosyl-L-methionine = Co-precorrin-6A + S-adenosyl-L-homocysteine</text>
        <dbReference type="Rhea" id="RHEA:26285"/>
        <dbReference type="ChEBI" id="CHEBI:57856"/>
        <dbReference type="ChEBI" id="CHEBI:59789"/>
        <dbReference type="ChEBI" id="CHEBI:60063"/>
        <dbReference type="ChEBI" id="CHEBI:60064"/>
        <dbReference type="EC" id="2.1.1.195"/>
    </reaction>
</comment>
<dbReference type="PIRSF" id="PIRSF026782">
    <property type="entry name" value="CbiD"/>
    <property type="match status" value="1"/>
</dbReference>
<dbReference type="EC" id="2.1.1.195" evidence="5"/>
<dbReference type="RefSeq" id="WP_132253180.1">
    <property type="nucleotide sequence ID" value="NZ_SMAL01000008.1"/>
</dbReference>
<dbReference type="InterPro" id="IPR036074">
    <property type="entry name" value="CbiD_sf"/>
</dbReference>
<keyword evidence="7" id="KW-1185">Reference proteome</keyword>
<dbReference type="Proteomes" id="UP000294902">
    <property type="component" value="Unassembled WGS sequence"/>
</dbReference>
<dbReference type="HAMAP" id="MF_00787">
    <property type="entry name" value="CbiD"/>
    <property type="match status" value="1"/>
</dbReference>
<comment type="caution">
    <text evidence="6">The sequence shown here is derived from an EMBL/GenBank/DDBJ whole genome shotgun (WGS) entry which is preliminary data.</text>
</comment>
<dbReference type="AlphaFoldDB" id="A0A4R3MI62"/>
<evidence type="ECO:0000313" key="7">
    <source>
        <dbReference type="Proteomes" id="UP000294902"/>
    </source>
</evidence>
<evidence type="ECO:0000313" key="6">
    <source>
        <dbReference type="EMBL" id="TCT13798.1"/>
    </source>
</evidence>
<accession>A0A4R3MI62</accession>
<dbReference type="Pfam" id="PF01888">
    <property type="entry name" value="CbiD"/>
    <property type="match status" value="1"/>
</dbReference>
<protein>
    <recommendedName>
        <fullName evidence="5">Cobalt-precorrin-5B C(1)-methyltransferase</fullName>
        <ecNumber evidence="5">2.1.1.195</ecNumber>
    </recommendedName>
    <alternativeName>
        <fullName evidence="5">Cobalt-precorrin-6A synthase</fullName>
    </alternativeName>
</protein>
<organism evidence="6 7">
    <name type="scientific">Natranaerovirga pectinivora</name>
    <dbReference type="NCBI Taxonomy" id="682400"/>
    <lineage>
        <taxon>Bacteria</taxon>
        <taxon>Bacillati</taxon>
        <taxon>Bacillota</taxon>
        <taxon>Clostridia</taxon>
        <taxon>Lachnospirales</taxon>
        <taxon>Natranaerovirgaceae</taxon>
        <taxon>Natranaerovirga</taxon>
    </lineage>
</organism>
<evidence type="ECO:0000256" key="2">
    <source>
        <dbReference type="ARBA" id="ARBA00022603"/>
    </source>
</evidence>
<evidence type="ECO:0000256" key="5">
    <source>
        <dbReference type="HAMAP-Rule" id="MF_00787"/>
    </source>
</evidence>
<comment type="pathway">
    <text evidence="5">Cofactor biosynthesis; adenosylcobalamin biosynthesis; cob(II)yrinate a,c-diamide from sirohydrochlorin (anaerobic route): step 6/10.</text>
</comment>
<evidence type="ECO:0000256" key="1">
    <source>
        <dbReference type="ARBA" id="ARBA00022573"/>
    </source>
</evidence>
<keyword evidence="2 5" id="KW-0489">Methyltransferase</keyword>
<keyword evidence="4 5" id="KW-0949">S-adenosyl-L-methionine</keyword>
<sequence>MKNNSQYIYKDGKKLRTGYTTGSCAAAAAKAAAWMLCHQDICNQIKIDTPKGWQLILDVQKPTFNETEAKCCIIKDSGDDPDITNGIEVFAKVTFQETEEVTIIGGKGVGRVTQKGLQVPVGHSAINPTPMKMIQEEVRHVIPYPQGVQVEIELPKGEALAKKTFNPRLGIEGGLSILGTTGIVEPMSQEALKDTIKLEFNIIKEKGYKKVVLVPGNIGEKLIETFFNYKGENFIKISNYLGYALDLCVALEFDDVLIAGHIGKLIKPAGGTFYTHNRISSTRMEILTANLALLGMANPHLIEIMNCRTTEEAMTIIEREGYKEIYPLLVGKIVDHCEAYCFDQVKVHVALFSMDQLLAKSNSVLEMFKDEQN</sequence>
<evidence type="ECO:0000256" key="3">
    <source>
        <dbReference type="ARBA" id="ARBA00022679"/>
    </source>
</evidence>
<dbReference type="PANTHER" id="PTHR35863:SF1">
    <property type="entry name" value="COBALT-PRECORRIN-5B C(1)-METHYLTRANSFERASE"/>
    <property type="match status" value="1"/>
</dbReference>
<gene>
    <name evidence="5" type="primary">cbiD</name>
    <name evidence="6" type="ORF">EDC18_10832</name>
</gene>
<dbReference type="OrthoDB" id="6439987at2"/>
<name>A0A4R3MI62_9FIRM</name>